<evidence type="ECO:0000313" key="5">
    <source>
        <dbReference type="EMBL" id="UXX85040.1"/>
    </source>
</evidence>
<dbReference type="Pfam" id="PF01152">
    <property type="entry name" value="Bac_globin"/>
    <property type="match status" value="1"/>
</dbReference>
<keyword evidence="4" id="KW-0408">Iron</keyword>
<dbReference type="Gene3D" id="1.10.490.10">
    <property type="entry name" value="Globins"/>
    <property type="match status" value="1"/>
</dbReference>
<protein>
    <submittedName>
        <fullName evidence="5">Group III truncated hemoglobin</fullName>
    </submittedName>
</protein>
<accession>A0ABY6DMP2</accession>
<evidence type="ECO:0000313" key="6">
    <source>
        <dbReference type="Proteomes" id="UP001064087"/>
    </source>
</evidence>
<proteinExistence type="predicted"/>
<name>A0ABY6DMP2_9RHOB</name>
<evidence type="ECO:0000256" key="3">
    <source>
        <dbReference type="ARBA" id="ARBA00022723"/>
    </source>
</evidence>
<keyword evidence="2" id="KW-0349">Heme</keyword>
<evidence type="ECO:0000256" key="1">
    <source>
        <dbReference type="ARBA" id="ARBA00022448"/>
    </source>
</evidence>
<dbReference type="SUPFAM" id="SSF46458">
    <property type="entry name" value="Globin-like"/>
    <property type="match status" value="1"/>
</dbReference>
<evidence type="ECO:0000256" key="2">
    <source>
        <dbReference type="ARBA" id="ARBA00022617"/>
    </source>
</evidence>
<organism evidence="5 6">
    <name type="scientific">Roseovarius pelagicus</name>
    <dbReference type="NCBI Taxonomy" id="2980108"/>
    <lineage>
        <taxon>Bacteria</taxon>
        <taxon>Pseudomonadati</taxon>
        <taxon>Pseudomonadota</taxon>
        <taxon>Alphaproteobacteria</taxon>
        <taxon>Rhodobacterales</taxon>
        <taxon>Roseobacteraceae</taxon>
        <taxon>Roseovarius</taxon>
    </lineage>
</organism>
<dbReference type="InterPro" id="IPR012292">
    <property type="entry name" value="Globin/Proto"/>
</dbReference>
<sequence length="136" mass="15287">MANPLRQFDITEDEITQVVTVFYARVRKDPDLGPVFGAHIAPAEWPAHEAKIVRFWSNAILRTRNYSGNPMQVHMSASDVQAEHFPVWLGLFDTVLAERLPEATACAWSALAHRISKGFLYGLEIRKPPGEVPVFS</sequence>
<evidence type="ECO:0000256" key="4">
    <source>
        <dbReference type="ARBA" id="ARBA00023004"/>
    </source>
</evidence>
<reference evidence="5" key="1">
    <citation type="submission" date="2022-10" db="EMBL/GenBank/DDBJ databases">
        <title>Roseovarius pelagicus sp. nov., isolated from Arctic seawater.</title>
        <authorList>
            <person name="Hong Y.W."/>
            <person name="Hwang C.Y."/>
        </authorList>
    </citation>
    <scope>NUCLEOTIDE SEQUENCE</scope>
    <source>
        <strain evidence="5">HL-MP18</strain>
    </source>
</reference>
<keyword evidence="3" id="KW-0479">Metal-binding</keyword>
<dbReference type="InterPro" id="IPR001486">
    <property type="entry name" value="Hemoglobin_trunc"/>
</dbReference>
<gene>
    <name evidence="5" type="ORF">N7U68_10530</name>
</gene>
<dbReference type="CDD" id="cd08916">
    <property type="entry name" value="TrHb3_P"/>
    <property type="match status" value="1"/>
</dbReference>
<dbReference type="EMBL" id="CP106738">
    <property type="protein sequence ID" value="UXX85040.1"/>
    <property type="molecule type" value="Genomic_DNA"/>
</dbReference>
<dbReference type="Proteomes" id="UP001064087">
    <property type="component" value="Chromosome"/>
</dbReference>
<keyword evidence="6" id="KW-1185">Reference proteome</keyword>
<dbReference type="RefSeq" id="WP_241188102.1">
    <property type="nucleotide sequence ID" value="NZ_CP106738.1"/>
</dbReference>
<keyword evidence="1" id="KW-0813">Transport</keyword>
<dbReference type="InterPro" id="IPR009050">
    <property type="entry name" value="Globin-like_sf"/>
</dbReference>